<proteinExistence type="predicted"/>
<name>W0JWR3_9EURY</name>
<geneLocation type="plasmid" evidence="2">
    <name>2</name>
</geneLocation>
<organism evidence="1 2">
    <name type="scientific">Halostagnicola larsenii XH-48</name>
    <dbReference type="NCBI Taxonomy" id="797299"/>
    <lineage>
        <taxon>Archaea</taxon>
        <taxon>Methanobacteriati</taxon>
        <taxon>Methanobacteriota</taxon>
        <taxon>Stenosarchaea group</taxon>
        <taxon>Halobacteria</taxon>
        <taxon>Halobacteriales</taxon>
        <taxon>Natrialbaceae</taxon>
        <taxon>Halostagnicola</taxon>
    </lineage>
</organism>
<dbReference type="Proteomes" id="UP000019024">
    <property type="component" value="Plasmid unnamed2"/>
</dbReference>
<dbReference type="HOGENOM" id="CLU_2783922_0_0_2"/>
<sequence length="68" mass="7414">MAGSSKTEVLHGLAQDSSIGNHLSRDGTAASAFIEAFRETDDHIVAIIDEANVLEDEMLFLEWAIPRT</sequence>
<reference evidence="1 2" key="1">
    <citation type="submission" date="2014-01" db="EMBL/GenBank/DDBJ databases">
        <authorList>
            <consortium name="DOE Joint Genome Institute"/>
            <person name="Anderson I."/>
            <person name="Huntemann M."/>
            <person name="Han J."/>
            <person name="Chen A."/>
            <person name="Kyrpides N."/>
            <person name="Mavromatis K."/>
            <person name="Markowitz V."/>
            <person name="Palaniappan K."/>
            <person name="Ivanova N."/>
            <person name="Schaumberg A."/>
            <person name="Pati A."/>
            <person name="Liolios K."/>
            <person name="Nordberg H.P."/>
            <person name="Cantor M.N."/>
            <person name="Hua S.X."/>
            <person name="Woyke T."/>
        </authorList>
    </citation>
    <scope>NUCLEOTIDE SEQUENCE [LARGE SCALE GENOMIC DNA]</scope>
    <source>
        <strain evidence="1 2">XH-48</strain>
        <plasmid evidence="2">2</plasmid>
    </source>
</reference>
<evidence type="ECO:0000313" key="1">
    <source>
        <dbReference type="EMBL" id="AHG01742.1"/>
    </source>
</evidence>
<keyword evidence="1" id="KW-0614">Plasmid</keyword>
<protein>
    <submittedName>
        <fullName evidence="1">Uncharacterized protein</fullName>
    </submittedName>
</protein>
<dbReference type="AlphaFoldDB" id="W0JWR3"/>
<dbReference type="KEGG" id="hlr:HALLA_00190"/>
<accession>W0JWR3</accession>
<dbReference type="EMBL" id="CP007057">
    <property type="protein sequence ID" value="AHG01742.1"/>
    <property type="molecule type" value="Genomic_DNA"/>
</dbReference>
<dbReference type="eggNOG" id="arCOG00467">
    <property type="taxonomic scope" value="Archaea"/>
</dbReference>
<keyword evidence="2" id="KW-1185">Reference proteome</keyword>
<evidence type="ECO:0000313" key="2">
    <source>
        <dbReference type="Proteomes" id="UP000019024"/>
    </source>
</evidence>
<gene>
    <name evidence="1" type="ORF">HALLA_00190</name>
</gene>